<dbReference type="PANTHER" id="PTHR33991:SF1">
    <property type="entry name" value="DNA REPAIR PROTEIN RECO"/>
    <property type="match status" value="1"/>
</dbReference>
<evidence type="ECO:0000256" key="2">
    <source>
        <dbReference type="ARBA" id="ARBA00021310"/>
    </source>
</evidence>
<keyword evidence="5 7" id="KW-0234">DNA repair</keyword>
<dbReference type="GO" id="GO:0006310">
    <property type="term" value="P:DNA recombination"/>
    <property type="evidence" value="ECO:0007669"/>
    <property type="project" value="UniProtKB-UniRule"/>
</dbReference>
<dbReference type="EMBL" id="CP012328">
    <property type="protein sequence ID" value="AKU79524.1"/>
    <property type="molecule type" value="Genomic_DNA"/>
</dbReference>
<evidence type="ECO:0000313" key="10">
    <source>
        <dbReference type="Proteomes" id="UP000067243"/>
    </source>
</evidence>
<dbReference type="HAMAP" id="MF_00201">
    <property type="entry name" value="RecO"/>
    <property type="match status" value="1"/>
</dbReference>
<dbReference type="Pfam" id="PF11967">
    <property type="entry name" value="RecO_N"/>
    <property type="match status" value="1"/>
</dbReference>
<dbReference type="Gene3D" id="2.40.50.140">
    <property type="entry name" value="Nucleic acid-binding proteins"/>
    <property type="match status" value="1"/>
</dbReference>
<dbReference type="InterPro" id="IPR022572">
    <property type="entry name" value="DNA_rep/recomb_RecO_N"/>
</dbReference>
<dbReference type="Gene3D" id="6.20.220.20">
    <property type="entry name" value="Recombination protein O, zinc-binding domain"/>
    <property type="match status" value="1"/>
</dbReference>
<keyword evidence="10" id="KW-1185">Reference proteome</keyword>
<dbReference type="STRING" id="216946.STURO_v1c02790"/>
<evidence type="ECO:0000256" key="7">
    <source>
        <dbReference type="HAMAP-Rule" id="MF_00201"/>
    </source>
</evidence>
<dbReference type="PANTHER" id="PTHR33991">
    <property type="entry name" value="DNA REPAIR PROTEIN RECO"/>
    <property type="match status" value="1"/>
</dbReference>
<comment type="similarity">
    <text evidence="1 7">Belongs to the RecO family.</text>
</comment>
<dbReference type="InterPro" id="IPR042242">
    <property type="entry name" value="RecO_C"/>
</dbReference>
<sequence length="257" mass="30027">MKSTKGIVIDLVDFEDYAKVVTIFSEEFGKLAFYAPGVNKSNSKNKYSVQLFNISEFEIFKSRTIDKLSKLKTGILIHDLLNIATSYTTYIFATIIIKVLSQINEISNKNKDIYNIAENILLNMKNSNNVFLNYIIFLFKVLKLTPYKFNLKHCERCGNSDKIVRFDYVKNTIICKRCITRNETIQPYSFLETLRIINEFKLEEILKHRFNNNDLLITHSILIEFYENILGFNLGPIYLLKNFAPLTYTKEVADLYK</sequence>
<keyword evidence="4 7" id="KW-0233">DNA recombination</keyword>
<dbReference type="NCBIfam" id="TIGR00613">
    <property type="entry name" value="reco"/>
    <property type="match status" value="1"/>
</dbReference>
<proteinExistence type="inferred from homology"/>
<dbReference type="OrthoDB" id="404042at2"/>
<evidence type="ECO:0000256" key="4">
    <source>
        <dbReference type="ARBA" id="ARBA00023172"/>
    </source>
</evidence>
<dbReference type="SUPFAM" id="SSF57863">
    <property type="entry name" value="ArfGap/RecO-like zinc finger"/>
    <property type="match status" value="1"/>
</dbReference>
<dbReference type="KEGG" id="stur:STURON_00278"/>
<dbReference type="GO" id="GO:0043590">
    <property type="term" value="C:bacterial nucleoid"/>
    <property type="evidence" value="ECO:0007669"/>
    <property type="project" value="TreeGrafter"/>
</dbReference>
<dbReference type="Pfam" id="PF02565">
    <property type="entry name" value="RecO_C"/>
    <property type="match status" value="1"/>
</dbReference>
<evidence type="ECO:0000256" key="3">
    <source>
        <dbReference type="ARBA" id="ARBA00022763"/>
    </source>
</evidence>
<dbReference type="Proteomes" id="UP000067243">
    <property type="component" value="Chromosome"/>
</dbReference>
<organism evidence="9 10">
    <name type="scientific">Spiroplasma turonicum</name>
    <dbReference type="NCBI Taxonomy" id="216946"/>
    <lineage>
        <taxon>Bacteria</taxon>
        <taxon>Bacillati</taxon>
        <taxon>Mycoplasmatota</taxon>
        <taxon>Mollicutes</taxon>
        <taxon>Entomoplasmatales</taxon>
        <taxon>Spiroplasmataceae</taxon>
        <taxon>Spiroplasma</taxon>
    </lineage>
</organism>
<name>A0A0K1P5T0_9MOLU</name>
<evidence type="ECO:0000256" key="1">
    <source>
        <dbReference type="ARBA" id="ARBA00007452"/>
    </source>
</evidence>
<dbReference type="RefSeq" id="WP_075048124.1">
    <property type="nucleotide sequence ID" value="NZ_CP012328.1"/>
</dbReference>
<dbReference type="GO" id="GO:0006302">
    <property type="term" value="P:double-strand break repair"/>
    <property type="evidence" value="ECO:0007669"/>
    <property type="project" value="TreeGrafter"/>
</dbReference>
<dbReference type="SUPFAM" id="SSF50249">
    <property type="entry name" value="Nucleic acid-binding proteins"/>
    <property type="match status" value="1"/>
</dbReference>
<protein>
    <recommendedName>
        <fullName evidence="2 7">DNA repair protein RecO</fullName>
    </recommendedName>
    <alternativeName>
        <fullName evidence="6 7">Recombination protein O</fullName>
    </alternativeName>
</protein>
<reference evidence="9 10" key="1">
    <citation type="journal article" date="2015" name="Genome Announc.">
        <title>Complete Genome Sequence of Spiroplasma turonicum Strain Tab4cT, a Parasite of a Horse Fly, Haematopota sp. (Diptera: Tabanidae).</title>
        <authorList>
            <person name="Davis R.E."/>
            <person name="Shao J."/>
            <person name="Zhao Y."/>
            <person name="Gasparich G.E."/>
            <person name="Gaynor B.J."/>
            <person name="Donofrio N."/>
        </authorList>
    </citation>
    <scope>NUCLEOTIDE SEQUENCE [LARGE SCALE GENOMIC DNA]</scope>
    <source>
        <strain evidence="9 10">Tab4c</strain>
    </source>
</reference>
<dbReference type="Gene3D" id="1.20.1440.120">
    <property type="entry name" value="Recombination protein O, C-terminal domain"/>
    <property type="match status" value="1"/>
</dbReference>
<dbReference type="InterPro" id="IPR003717">
    <property type="entry name" value="RecO"/>
</dbReference>
<evidence type="ECO:0000256" key="6">
    <source>
        <dbReference type="ARBA" id="ARBA00033409"/>
    </source>
</evidence>
<evidence type="ECO:0000259" key="8">
    <source>
        <dbReference type="Pfam" id="PF11967"/>
    </source>
</evidence>
<keyword evidence="3 7" id="KW-0227">DNA damage</keyword>
<feature type="domain" description="DNA replication/recombination mediator RecO N-terminal" evidence="8">
    <location>
        <begin position="3"/>
        <end position="72"/>
    </location>
</feature>
<accession>A0A0K1P5T0</accession>
<dbReference type="PATRIC" id="fig|216946.3.peg.279"/>
<evidence type="ECO:0000256" key="5">
    <source>
        <dbReference type="ARBA" id="ARBA00023204"/>
    </source>
</evidence>
<dbReference type="InterPro" id="IPR037278">
    <property type="entry name" value="ARFGAP/RecO"/>
</dbReference>
<comment type="function">
    <text evidence="7">Involved in DNA repair and RecF pathway recombination.</text>
</comment>
<dbReference type="InterPro" id="IPR012340">
    <property type="entry name" value="NA-bd_OB-fold"/>
</dbReference>
<gene>
    <name evidence="7 9" type="primary">recO</name>
    <name evidence="9" type="ORF">STURON_00278</name>
</gene>
<evidence type="ECO:0000313" key="9">
    <source>
        <dbReference type="EMBL" id="AKU79524.1"/>
    </source>
</evidence>
<dbReference type="AlphaFoldDB" id="A0A0K1P5T0"/>